<evidence type="ECO:0000313" key="3">
    <source>
        <dbReference type="EMBL" id="ANV80903.1"/>
    </source>
</evidence>
<feature type="compositionally biased region" description="Acidic residues" evidence="1">
    <location>
        <begin position="70"/>
        <end position="81"/>
    </location>
</feature>
<feature type="transmembrane region" description="Helical" evidence="2">
    <location>
        <begin position="33"/>
        <end position="50"/>
    </location>
</feature>
<keyword evidence="2" id="KW-0812">Transmembrane</keyword>
<evidence type="ECO:0000256" key="2">
    <source>
        <dbReference type="SAM" id="Phobius"/>
    </source>
</evidence>
<evidence type="ECO:0000256" key="1">
    <source>
        <dbReference type="SAM" id="MobiDB-lite"/>
    </source>
</evidence>
<feature type="region of interest" description="Disordered" evidence="1">
    <location>
        <begin position="263"/>
        <end position="303"/>
    </location>
</feature>
<proteinExistence type="predicted"/>
<keyword evidence="2" id="KW-0472">Membrane</keyword>
<name>A0A1B1TF46_9ARCH</name>
<feature type="region of interest" description="Disordered" evidence="1">
    <location>
        <begin position="66"/>
        <end position="88"/>
    </location>
</feature>
<reference evidence="3" key="1">
    <citation type="submission" date="2014-11" db="EMBL/GenBank/DDBJ databases">
        <authorList>
            <person name="Zhu J."/>
            <person name="Qi W."/>
            <person name="Song R."/>
        </authorList>
    </citation>
    <scope>NUCLEOTIDE SEQUENCE</scope>
</reference>
<reference evidence="3" key="2">
    <citation type="journal article" date="2015" name="ISME J.">
        <title>A new class of marine Euryarchaeota group II from the Mediterranean deep chlorophyll maximum.</title>
        <authorList>
            <person name="Martin-Cuadrado A.B."/>
            <person name="Garcia-Heredia I."/>
            <person name="Molto A.G."/>
            <person name="Lopez-Ubeda R."/>
            <person name="Kimes N."/>
            <person name="Lopez-Garcia P."/>
            <person name="Moreira D."/>
            <person name="Rodriguez-Valera F."/>
        </authorList>
    </citation>
    <scope>NUCLEOTIDE SEQUENCE</scope>
</reference>
<dbReference type="AlphaFoldDB" id="A0A1B1TF46"/>
<organism evidence="3">
    <name type="scientific">uncultured Poseidoniia archaeon</name>
    <dbReference type="NCBI Taxonomy" id="1697135"/>
    <lineage>
        <taxon>Archaea</taxon>
        <taxon>Methanobacteriati</taxon>
        <taxon>Thermoplasmatota</taxon>
        <taxon>Candidatus Poseidoniia</taxon>
        <taxon>environmental samples</taxon>
    </lineage>
</organism>
<accession>A0A1B1TF46</accession>
<dbReference type="EMBL" id="KP211911">
    <property type="protein sequence ID" value="ANV80903.1"/>
    <property type="molecule type" value="Genomic_DNA"/>
</dbReference>
<feature type="compositionally biased region" description="Low complexity" evidence="1">
    <location>
        <begin position="286"/>
        <end position="296"/>
    </location>
</feature>
<sequence length="303" mass="33554">MGFARTVIGLIALTSGFFYLTSASSLTENGKWTLIGLTFAFTTIWVLMGGRERTLLPVQKASTQVASTEETLEEEVEEDSDIPQPVTQDSLDGASLRERKLAKIKAAELEKLNLESEDEGMITLDEVEVEIEELHTADEYVVEVSPESVEDADIEVTVSNRRIKHQEIRNRIEKRRRGQLAEIRASTVRMWEEHTAGEDLVAVLQTENHGQTVLVEPENPQPGHIYGATFIRLDENKILKLRTPLDDGFEEVVKKPKLPELLTPDGIALPPLPGLGELPLPPLPVPDSSASSALAALKDEMED</sequence>
<keyword evidence="2" id="KW-1133">Transmembrane helix</keyword>
<protein>
    <submittedName>
        <fullName evidence="3">Uncharacterized protein</fullName>
    </submittedName>
</protein>